<proteinExistence type="predicted"/>
<feature type="compositionally biased region" description="Low complexity" evidence="1">
    <location>
        <begin position="257"/>
        <end position="274"/>
    </location>
</feature>
<feature type="region of interest" description="Disordered" evidence="1">
    <location>
        <begin position="516"/>
        <end position="538"/>
    </location>
</feature>
<evidence type="ECO:0000313" key="2">
    <source>
        <dbReference type="EMBL" id="KAK7605938.1"/>
    </source>
</evidence>
<feature type="region of interest" description="Disordered" evidence="1">
    <location>
        <begin position="159"/>
        <end position="212"/>
    </location>
</feature>
<feature type="compositionally biased region" description="Low complexity" evidence="1">
    <location>
        <begin position="177"/>
        <end position="199"/>
    </location>
</feature>
<reference evidence="2 3" key="1">
    <citation type="submission" date="2024-04" db="EMBL/GenBank/DDBJ databases">
        <title>Phyllosticta paracitricarpa is synonymous to the EU quarantine fungus P. citricarpa based on phylogenomic analyses.</title>
        <authorList>
            <consortium name="Lawrence Berkeley National Laboratory"/>
            <person name="Van ingen-buijs V.A."/>
            <person name="Van westerhoven A.C."/>
            <person name="Haridas S."/>
            <person name="Skiadas P."/>
            <person name="Martin F."/>
            <person name="Groenewald J.Z."/>
            <person name="Crous P.W."/>
            <person name="Seidl M.F."/>
        </authorList>
    </citation>
    <scope>NUCLEOTIDE SEQUENCE [LARGE SCALE GENOMIC DNA]</scope>
    <source>
        <strain evidence="2 3">CBS 141358</strain>
    </source>
</reference>
<name>A0ABR1MU34_9PEZI</name>
<gene>
    <name evidence="2" type="ORF">JOL62DRAFT_560603</name>
</gene>
<accession>A0ABR1MU34</accession>
<sequence>MPLILRASASPWNPRMTELLFHDFPCSGSSSIAAKSTSHAVNTNDEDDDGSDNRCHDPSRARVYTWNHQKPAEPPTGRHVFLPLFHGRATTMDSGTFMSKCRHVHIQKAQYLLRRWKMHLISSTPSSSVLFQPTQPSQAKALQAQWHFPIFSAHPLSFGQAKRRSPLRNRKRRRNRTPATLPPSSLSASPISRPASRSPNTTPSGSSLSPHILSRTLSNFSHADRNSFGKSAGQILDAAEENGQEGDDDEEDENELLSDQSANPSDSSDSSGMDFVWSFTPKTDAAAAPLVTQQQAEHTAAAFGDLDKMDLDNACAFADEQAEATISLDWPFDDFSYAPEVAADSNVLSHGHSVDKQEDKSASAAVSHANDISGIPGSATHLLNSLNRDGCIHWQSFFALRGFSALSEPPLLPPLLPAVLPHQAAPAPFERPRQQRPPAPMIGMTGAQRCEEAEDRQNISVEEEEEEDTAAGASSTDQQSSSVVDLDHLPELYQLDWDALDWDRDWDLDLDLSVFDEGDDGLGDSSATTTTAALHEDL</sequence>
<protein>
    <submittedName>
        <fullName evidence="2">Uncharacterized protein</fullName>
    </submittedName>
</protein>
<feature type="region of interest" description="Disordered" evidence="1">
    <location>
        <begin position="35"/>
        <end position="54"/>
    </location>
</feature>
<feature type="compositionally biased region" description="Acidic residues" evidence="1">
    <location>
        <begin position="241"/>
        <end position="256"/>
    </location>
</feature>
<dbReference type="Proteomes" id="UP001367316">
    <property type="component" value="Unassembled WGS sequence"/>
</dbReference>
<comment type="caution">
    <text evidence="2">The sequence shown here is derived from an EMBL/GenBank/DDBJ whole genome shotgun (WGS) entry which is preliminary data.</text>
</comment>
<evidence type="ECO:0000313" key="3">
    <source>
        <dbReference type="Proteomes" id="UP001367316"/>
    </source>
</evidence>
<feature type="compositionally biased region" description="Low complexity" evidence="1">
    <location>
        <begin position="474"/>
        <end position="483"/>
    </location>
</feature>
<feature type="region of interest" description="Disordered" evidence="1">
    <location>
        <begin position="447"/>
        <end position="483"/>
    </location>
</feature>
<feature type="compositionally biased region" description="Basic residues" evidence="1">
    <location>
        <begin position="161"/>
        <end position="176"/>
    </location>
</feature>
<dbReference type="EMBL" id="JBBPBF010000060">
    <property type="protein sequence ID" value="KAK7605938.1"/>
    <property type="molecule type" value="Genomic_DNA"/>
</dbReference>
<feature type="compositionally biased region" description="Polar residues" evidence="1">
    <location>
        <begin position="200"/>
        <end position="212"/>
    </location>
</feature>
<organism evidence="2 3">
    <name type="scientific">Phyllosticta paracitricarpa</name>
    <dbReference type="NCBI Taxonomy" id="2016321"/>
    <lineage>
        <taxon>Eukaryota</taxon>
        <taxon>Fungi</taxon>
        <taxon>Dikarya</taxon>
        <taxon>Ascomycota</taxon>
        <taxon>Pezizomycotina</taxon>
        <taxon>Dothideomycetes</taxon>
        <taxon>Dothideomycetes incertae sedis</taxon>
        <taxon>Botryosphaeriales</taxon>
        <taxon>Phyllostictaceae</taxon>
        <taxon>Phyllosticta</taxon>
    </lineage>
</organism>
<evidence type="ECO:0000256" key="1">
    <source>
        <dbReference type="SAM" id="MobiDB-lite"/>
    </source>
</evidence>
<feature type="region of interest" description="Disordered" evidence="1">
    <location>
        <begin position="241"/>
        <end position="276"/>
    </location>
</feature>
<keyword evidence="3" id="KW-1185">Reference proteome</keyword>